<dbReference type="Gene3D" id="3.40.50.720">
    <property type="entry name" value="NAD(P)-binding Rossmann-like Domain"/>
    <property type="match status" value="1"/>
</dbReference>
<feature type="transmembrane region" description="Helical" evidence="4">
    <location>
        <begin position="20"/>
        <end position="40"/>
    </location>
</feature>
<evidence type="ECO:0000259" key="5">
    <source>
        <dbReference type="SMART" id="SM00822"/>
    </source>
</evidence>
<dbReference type="EMBL" id="JAVRRA010017401">
    <property type="protein sequence ID" value="KAK5200536.1"/>
    <property type="molecule type" value="Genomic_DNA"/>
</dbReference>
<comment type="caution">
    <text evidence="6">The sequence shown here is derived from an EMBL/GenBank/DDBJ whole genome shotgun (WGS) entry which is preliminary data.</text>
</comment>
<evidence type="ECO:0000256" key="3">
    <source>
        <dbReference type="RuleBase" id="RU000363"/>
    </source>
</evidence>
<dbReference type="InterPro" id="IPR002347">
    <property type="entry name" value="SDR_fam"/>
</dbReference>
<feature type="domain" description="Ketoreductase" evidence="5">
    <location>
        <begin position="88"/>
        <end position="276"/>
    </location>
</feature>
<keyword evidence="4" id="KW-0812">Transmembrane</keyword>
<dbReference type="Pfam" id="PF00106">
    <property type="entry name" value="adh_short"/>
    <property type="match status" value="1"/>
</dbReference>
<comment type="similarity">
    <text evidence="1 3">Belongs to the short-chain dehydrogenases/reductases (SDR) family.</text>
</comment>
<proteinExistence type="inferred from homology"/>
<keyword evidence="2" id="KW-0560">Oxidoreductase</keyword>
<dbReference type="SUPFAM" id="SSF51735">
    <property type="entry name" value="NAD(P)-binding Rossmann-fold domains"/>
    <property type="match status" value="1"/>
</dbReference>
<keyword evidence="7" id="KW-1185">Reference proteome</keyword>
<dbReference type="Proteomes" id="UP001357485">
    <property type="component" value="Unassembled WGS sequence"/>
</dbReference>
<evidence type="ECO:0000313" key="7">
    <source>
        <dbReference type="Proteomes" id="UP001357485"/>
    </source>
</evidence>
<keyword evidence="4" id="KW-0472">Membrane</keyword>
<evidence type="ECO:0000313" key="6">
    <source>
        <dbReference type="EMBL" id="KAK5200536.1"/>
    </source>
</evidence>
<dbReference type="PANTHER" id="PTHR24322">
    <property type="entry name" value="PKSB"/>
    <property type="match status" value="1"/>
</dbReference>
<keyword evidence="4" id="KW-1133">Transmembrane helix</keyword>
<dbReference type="PRINTS" id="PR00081">
    <property type="entry name" value="GDHRDH"/>
</dbReference>
<dbReference type="SMART" id="SM00822">
    <property type="entry name" value="PKS_KR"/>
    <property type="match status" value="1"/>
</dbReference>
<name>A0ABR0LM46_9PEZI</name>
<dbReference type="PANTHER" id="PTHR24322:SF736">
    <property type="entry name" value="RETINOL DEHYDROGENASE 10"/>
    <property type="match status" value="1"/>
</dbReference>
<protein>
    <recommendedName>
        <fullName evidence="5">Ketoreductase domain-containing protein</fullName>
    </recommendedName>
</protein>
<dbReference type="PRINTS" id="PR00080">
    <property type="entry name" value="SDRFAMILY"/>
</dbReference>
<dbReference type="InterPro" id="IPR036291">
    <property type="entry name" value="NAD(P)-bd_dom_sf"/>
</dbReference>
<organism evidence="6 7">
    <name type="scientific">Cryomyces antarcticus</name>
    <dbReference type="NCBI Taxonomy" id="329879"/>
    <lineage>
        <taxon>Eukaryota</taxon>
        <taxon>Fungi</taxon>
        <taxon>Dikarya</taxon>
        <taxon>Ascomycota</taxon>
        <taxon>Pezizomycotina</taxon>
        <taxon>Dothideomycetes</taxon>
        <taxon>Dothideomycetes incertae sedis</taxon>
        <taxon>Cryomyces</taxon>
    </lineage>
</organism>
<accession>A0ABR0LM46</accession>
<feature type="transmembrane region" description="Helical" evidence="4">
    <location>
        <begin position="52"/>
        <end position="71"/>
    </location>
</feature>
<sequence>MQRPAAPRPWPIVLTIDDFARGLSTTIFHPFFALLLPLTLRAQATPLTHPSFVLTAVYAVFVSLCWILSSANRRVAYGACRKVRLEDEVVVITGGAGGLGRLLAEAWGRRGVSVAVLDIKASEGLDGAKAGVDANSELDRYAEEESGMRWYRCDVGDWEEVQVVAQKVAKDLGPPTILINNAAIVNGKPLLSLSTSEIDQNFRVNLISHFHTLRTFLPSMLAQKRGTIVTVSSVLAHLGSASLSDYTAAKAGLLALHASLVAELGQHPDGENIKTILVTPGQLSTDMFAGVRTPSRFLGPVIEPAALAGRIIEAVERGYGAVIAEPLYTRWIQWIAVLPVGVQKVVRGWSGVDDAMRGFRGRGRGEGRMN</sequence>
<gene>
    <name evidence="6" type="ORF">LTR16_005809</name>
</gene>
<reference evidence="6 7" key="1">
    <citation type="submission" date="2023-08" db="EMBL/GenBank/DDBJ databases">
        <title>Black Yeasts Isolated from many extreme environments.</title>
        <authorList>
            <person name="Coleine C."/>
            <person name="Stajich J.E."/>
            <person name="Selbmann L."/>
        </authorList>
    </citation>
    <scope>NUCLEOTIDE SEQUENCE [LARGE SCALE GENOMIC DNA]</scope>
    <source>
        <strain evidence="6 7">CCFEE 536</strain>
    </source>
</reference>
<dbReference type="InterPro" id="IPR057326">
    <property type="entry name" value="KR_dom"/>
</dbReference>
<evidence type="ECO:0000256" key="1">
    <source>
        <dbReference type="ARBA" id="ARBA00006484"/>
    </source>
</evidence>
<evidence type="ECO:0000256" key="2">
    <source>
        <dbReference type="ARBA" id="ARBA00023002"/>
    </source>
</evidence>
<evidence type="ECO:0000256" key="4">
    <source>
        <dbReference type="SAM" id="Phobius"/>
    </source>
</evidence>